<dbReference type="Proteomes" id="UP000676336">
    <property type="component" value="Unassembled WGS sequence"/>
</dbReference>
<dbReference type="GO" id="GO:0005886">
    <property type="term" value="C:plasma membrane"/>
    <property type="evidence" value="ECO:0007669"/>
    <property type="project" value="TreeGrafter"/>
</dbReference>
<dbReference type="GO" id="GO:0005261">
    <property type="term" value="F:monoatomic cation channel activity"/>
    <property type="evidence" value="ECO:0007669"/>
    <property type="project" value="TreeGrafter"/>
</dbReference>
<dbReference type="Pfam" id="PF18139">
    <property type="entry name" value="LSDAT_euk"/>
    <property type="match status" value="1"/>
</dbReference>
<evidence type="ECO:0000259" key="1">
    <source>
        <dbReference type="Pfam" id="PF18139"/>
    </source>
</evidence>
<sequence>MHRKWCTERPSLVISITGGAKDYNMKPRLLRAFRRGLLKVASTTG</sequence>
<organism evidence="2 3">
    <name type="scientific">Rotaria magnacalcarata</name>
    <dbReference type="NCBI Taxonomy" id="392030"/>
    <lineage>
        <taxon>Eukaryota</taxon>
        <taxon>Metazoa</taxon>
        <taxon>Spiralia</taxon>
        <taxon>Gnathifera</taxon>
        <taxon>Rotifera</taxon>
        <taxon>Eurotatoria</taxon>
        <taxon>Bdelloidea</taxon>
        <taxon>Philodinida</taxon>
        <taxon>Philodinidae</taxon>
        <taxon>Rotaria</taxon>
    </lineage>
</organism>
<dbReference type="InterPro" id="IPR050927">
    <property type="entry name" value="TRPM"/>
</dbReference>
<name>A0A8S2ZUJ0_9BILA</name>
<feature type="non-terminal residue" evidence="2">
    <location>
        <position position="1"/>
    </location>
</feature>
<evidence type="ECO:0000313" key="2">
    <source>
        <dbReference type="EMBL" id="CAF4659394.1"/>
    </source>
</evidence>
<proteinExistence type="predicted"/>
<reference evidence="2" key="1">
    <citation type="submission" date="2021-02" db="EMBL/GenBank/DDBJ databases">
        <authorList>
            <person name="Nowell W R."/>
        </authorList>
    </citation>
    <scope>NUCLEOTIDE SEQUENCE</scope>
</reference>
<feature type="domain" description="TRPM SLOG" evidence="1">
    <location>
        <begin position="1"/>
        <end position="45"/>
    </location>
</feature>
<dbReference type="EMBL" id="CAJOBI010117018">
    <property type="protein sequence ID" value="CAF4659394.1"/>
    <property type="molecule type" value="Genomic_DNA"/>
</dbReference>
<dbReference type="InterPro" id="IPR041491">
    <property type="entry name" value="TRPM_SLOG"/>
</dbReference>
<evidence type="ECO:0000313" key="3">
    <source>
        <dbReference type="Proteomes" id="UP000676336"/>
    </source>
</evidence>
<dbReference type="PANTHER" id="PTHR13800:SF1">
    <property type="entry name" value="TRANSIENT RECEPTOR POTENTIAL CATION CHANNEL TRPM"/>
    <property type="match status" value="1"/>
</dbReference>
<protein>
    <recommendedName>
        <fullName evidence="1">TRPM SLOG domain-containing protein</fullName>
    </recommendedName>
</protein>
<dbReference type="AlphaFoldDB" id="A0A8S2ZUJ0"/>
<gene>
    <name evidence="2" type="ORF">SMN809_LOCUS41435</name>
</gene>
<dbReference type="GO" id="GO:0030001">
    <property type="term" value="P:metal ion transport"/>
    <property type="evidence" value="ECO:0007669"/>
    <property type="project" value="TreeGrafter"/>
</dbReference>
<dbReference type="PANTHER" id="PTHR13800">
    <property type="entry name" value="TRANSIENT RECEPTOR POTENTIAL CATION CHANNEL, SUBFAMILY M, MEMBER 6"/>
    <property type="match status" value="1"/>
</dbReference>
<accession>A0A8S2ZUJ0</accession>
<comment type="caution">
    <text evidence="2">The sequence shown here is derived from an EMBL/GenBank/DDBJ whole genome shotgun (WGS) entry which is preliminary data.</text>
</comment>